<dbReference type="AlphaFoldDB" id="A0A1F5YKV7"/>
<evidence type="ECO:0000313" key="2">
    <source>
        <dbReference type="Proteomes" id="UP000177396"/>
    </source>
</evidence>
<sequence length="85" mass="9756">MKLFHNNVMNYQRVTVSLPKYIYEDLVNLLGKGKISSFVAEATEDKILKKKLESKDPIKAFLDHRKNLAKIPDSNILSAIHKGRM</sequence>
<comment type="caution">
    <text evidence="1">The sequence shown here is derived from an EMBL/GenBank/DDBJ whole genome shotgun (WGS) entry which is preliminary data.</text>
</comment>
<evidence type="ECO:0008006" key="3">
    <source>
        <dbReference type="Google" id="ProtNLM"/>
    </source>
</evidence>
<accession>A0A1F5YKV7</accession>
<organism evidence="1 2">
    <name type="scientific">Candidatus Gottesmanbacteria bacterium RBG_16_38_7b</name>
    <dbReference type="NCBI Taxonomy" id="1798372"/>
    <lineage>
        <taxon>Bacteria</taxon>
        <taxon>Candidatus Gottesmaniibacteriota</taxon>
    </lineage>
</organism>
<proteinExistence type="predicted"/>
<reference evidence="1 2" key="1">
    <citation type="journal article" date="2016" name="Nat. Commun.">
        <title>Thousands of microbial genomes shed light on interconnected biogeochemical processes in an aquifer system.</title>
        <authorList>
            <person name="Anantharaman K."/>
            <person name="Brown C.T."/>
            <person name="Hug L.A."/>
            <person name="Sharon I."/>
            <person name="Castelle C.J."/>
            <person name="Probst A.J."/>
            <person name="Thomas B.C."/>
            <person name="Singh A."/>
            <person name="Wilkins M.J."/>
            <person name="Karaoz U."/>
            <person name="Brodie E.L."/>
            <person name="Williams K.H."/>
            <person name="Hubbard S.S."/>
            <person name="Banfield J.F."/>
        </authorList>
    </citation>
    <scope>NUCLEOTIDE SEQUENCE [LARGE SCALE GENOMIC DNA]</scope>
</reference>
<protein>
    <recommendedName>
        <fullName evidence="3">CopG family transcriptional regulator</fullName>
    </recommendedName>
</protein>
<dbReference type="Proteomes" id="UP000177396">
    <property type="component" value="Unassembled WGS sequence"/>
</dbReference>
<name>A0A1F5YKV7_9BACT</name>
<evidence type="ECO:0000313" key="1">
    <source>
        <dbReference type="EMBL" id="OGG00775.1"/>
    </source>
</evidence>
<dbReference type="EMBL" id="MFJB01000013">
    <property type="protein sequence ID" value="OGG00775.1"/>
    <property type="molecule type" value="Genomic_DNA"/>
</dbReference>
<gene>
    <name evidence="1" type="ORF">A2153_00940</name>
</gene>